<evidence type="ECO:0000259" key="7">
    <source>
        <dbReference type="Pfam" id="PF01593"/>
    </source>
</evidence>
<dbReference type="SUPFAM" id="SSF54373">
    <property type="entry name" value="FAD-linked reductases, C-terminal domain"/>
    <property type="match status" value="1"/>
</dbReference>
<dbReference type="Proteomes" id="UP001143372">
    <property type="component" value="Unassembled WGS sequence"/>
</dbReference>
<dbReference type="InterPro" id="IPR002937">
    <property type="entry name" value="Amino_oxidase"/>
</dbReference>
<evidence type="ECO:0000313" key="8">
    <source>
        <dbReference type="EMBL" id="GLK66385.1"/>
    </source>
</evidence>
<comment type="similarity">
    <text evidence="2">Belongs to the tryptophan 2-monooxygenase family.</text>
</comment>
<organism evidence="8 9">
    <name type="scientific">Hansschlegelia plantiphila</name>
    <dbReference type="NCBI Taxonomy" id="374655"/>
    <lineage>
        <taxon>Bacteria</taxon>
        <taxon>Pseudomonadati</taxon>
        <taxon>Pseudomonadota</taxon>
        <taxon>Alphaproteobacteria</taxon>
        <taxon>Hyphomicrobiales</taxon>
        <taxon>Methylopilaceae</taxon>
        <taxon>Hansschlegelia</taxon>
    </lineage>
</organism>
<dbReference type="AlphaFoldDB" id="A0A9W6MU79"/>
<accession>A0A9W6MU79</accession>
<dbReference type="InterPro" id="IPR036188">
    <property type="entry name" value="FAD/NAD-bd_sf"/>
</dbReference>
<keyword evidence="5" id="KW-0073">Auxin biosynthesis</keyword>
<feature type="domain" description="Amine oxidase" evidence="7">
    <location>
        <begin position="138"/>
        <end position="407"/>
    </location>
</feature>
<evidence type="ECO:0000256" key="2">
    <source>
        <dbReference type="ARBA" id="ARBA00005833"/>
    </source>
</evidence>
<evidence type="ECO:0000256" key="5">
    <source>
        <dbReference type="ARBA" id="ARBA00023070"/>
    </source>
</evidence>
<feature type="domain" description="Amine oxidase" evidence="7">
    <location>
        <begin position="16"/>
        <end position="85"/>
    </location>
</feature>
<evidence type="ECO:0000256" key="1">
    <source>
        <dbReference type="ARBA" id="ARBA00004814"/>
    </source>
</evidence>
<dbReference type="GO" id="GO:0050361">
    <property type="term" value="F:tryptophan 2-monooxygenase activity"/>
    <property type="evidence" value="ECO:0007669"/>
    <property type="project" value="UniProtKB-EC"/>
</dbReference>
<dbReference type="SUPFAM" id="SSF51905">
    <property type="entry name" value="FAD/NAD(P)-binding domain"/>
    <property type="match status" value="1"/>
</dbReference>
<dbReference type="PANTHER" id="PTHR10742">
    <property type="entry name" value="FLAVIN MONOAMINE OXIDASE"/>
    <property type="match status" value="1"/>
</dbReference>
<dbReference type="InterPro" id="IPR050281">
    <property type="entry name" value="Flavin_monoamine_oxidase"/>
</dbReference>
<dbReference type="EC" id="1.13.12.3" evidence="3"/>
<dbReference type="EMBL" id="BSFI01000001">
    <property type="protein sequence ID" value="GLK66385.1"/>
    <property type="molecule type" value="Genomic_DNA"/>
</dbReference>
<dbReference type="RefSeq" id="WP_271166656.1">
    <property type="nucleotide sequence ID" value="NZ_BSFI01000001.1"/>
</dbReference>
<sequence length="414" mass="43718">MPKSDIEVAVIGAGAAGIGAARRLHDAGVDVLLIEARDRIGGRSWTVSDPIGGGLDLGCGWLHSGDRNPWTTLAEEDGFRVDRSPPPWSRRALDVGFPPADQEAFQRANQAFHDRLAEVAQIRPDPPASAALDPASRWNGLIDAISTYISGAELERVSAFDLWNYADTEVNWRVAEGYGAAIAGHGRGLPVALGAAVGAIDHSGPRVRIETAKGAILADQAIVTLPASLIAEEAVRFSPQLPGKVEAARALPLGLADKLYMALDGADEFEADGRVFGRTDSVATGAYHFRPLGKPIVEGYFGGRLAAELEQAGEGAFFDFAARELAGLFGEAFARRLRPLATHGWLADPFARGSYSFAVPGGAGRREALAAPVGEKLFFAGEACSARDYSTAHGALLTGWAAADAVINRRSSRN</sequence>
<comment type="caution">
    <text evidence="8">The sequence shown here is derived from an EMBL/GenBank/DDBJ whole genome shotgun (WGS) entry which is preliminary data.</text>
</comment>
<comment type="pathway">
    <text evidence="1">Plant hormone metabolism; auxin biosynthesis.</text>
</comment>
<evidence type="ECO:0000256" key="3">
    <source>
        <dbReference type="ARBA" id="ARBA00012535"/>
    </source>
</evidence>
<evidence type="ECO:0000256" key="6">
    <source>
        <dbReference type="ARBA" id="ARBA00047321"/>
    </source>
</evidence>
<reference evidence="8" key="2">
    <citation type="submission" date="2023-01" db="EMBL/GenBank/DDBJ databases">
        <authorList>
            <person name="Sun Q."/>
            <person name="Evtushenko L."/>
        </authorList>
    </citation>
    <scope>NUCLEOTIDE SEQUENCE</scope>
    <source>
        <strain evidence="8">VKM B-2347</strain>
    </source>
</reference>
<dbReference type="PANTHER" id="PTHR10742:SF410">
    <property type="entry name" value="LYSINE-SPECIFIC HISTONE DEMETHYLASE 2"/>
    <property type="match status" value="1"/>
</dbReference>
<evidence type="ECO:0000313" key="9">
    <source>
        <dbReference type="Proteomes" id="UP001143372"/>
    </source>
</evidence>
<dbReference type="Pfam" id="PF01593">
    <property type="entry name" value="Amino_oxidase"/>
    <property type="match status" value="2"/>
</dbReference>
<comment type="catalytic activity">
    <reaction evidence="6">
        <text>L-tryptophan + O2 = indole-3-acetamide + CO2 + H2O</text>
        <dbReference type="Rhea" id="RHEA:16165"/>
        <dbReference type="ChEBI" id="CHEBI:15377"/>
        <dbReference type="ChEBI" id="CHEBI:15379"/>
        <dbReference type="ChEBI" id="CHEBI:16031"/>
        <dbReference type="ChEBI" id="CHEBI:16526"/>
        <dbReference type="ChEBI" id="CHEBI:57912"/>
        <dbReference type="EC" id="1.13.12.3"/>
    </reaction>
</comment>
<gene>
    <name evidence="8" type="ORF">GCM10008179_00230</name>
</gene>
<proteinExistence type="inferred from homology"/>
<reference evidence="8" key="1">
    <citation type="journal article" date="2014" name="Int. J. Syst. Evol. Microbiol.">
        <title>Complete genome sequence of Corynebacterium casei LMG S-19264T (=DSM 44701T), isolated from a smear-ripened cheese.</title>
        <authorList>
            <consortium name="US DOE Joint Genome Institute (JGI-PGF)"/>
            <person name="Walter F."/>
            <person name="Albersmeier A."/>
            <person name="Kalinowski J."/>
            <person name="Ruckert C."/>
        </authorList>
    </citation>
    <scope>NUCLEOTIDE SEQUENCE</scope>
    <source>
        <strain evidence="8">VKM B-2347</strain>
    </source>
</reference>
<dbReference type="GO" id="GO:0009851">
    <property type="term" value="P:auxin biosynthetic process"/>
    <property type="evidence" value="ECO:0007669"/>
    <property type="project" value="UniProtKB-KW"/>
</dbReference>
<name>A0A9W6MU79_9HYPH</name>
<dbReference type="Gene3D" id="3.50.50.60">
    <property type="entry name" value="FAD/NAD(P)-binding domain"/>
    <property type="match status" value="1"/>
</dbReference>
<protein>
    <recommendedName>
        <fullName evidence="4">Tryptophan 2-monooxygenase</fullName>
        <ecNumber evidence="3">1.13.12.3</ecNumber>
    </recommendedName>
</protein>
<evidence type="ECO:0000256" key="4">
    <source>
        <dbReference type="ARBA" id="ARBA00017871"/>
    </source>
</evidence>
<keyword evidence="9" id="KW-1185">Reference proteome</keyword>